<accession>A0A3B0WUE7</accession>
<dbReference type="SMART" id="SM00028">
    <property type="entry name" value="TPR"/>
    <property type="match status" value="3"/>
</dbReference>
<dbReference type="InterPro" id="IPR011990">
    <property type="entry name" value="TPR-like_helical_dom_sf"/>
</dbReference>
<evidence type="ECO:0000256" key="1">
    <source>
        <dbReference type="ARBA" id="ARBA00022737"/>
    </source>
</evidence>
<dbReference type="SUPFAM" id="SSF48452">
    <property type="entry name" value="TPR-like"/>
    <property type="match status" value="1"/>
</dbReference>
<dbReference type="PROSITE" id="PS50005">
    <property type="entry name" value="TPR"/>
    <property type="match status" value="1"/>
</dbReference>
<gene>
    <name evidence="3" type="ORF">MNBD_GAMMA05-770</name>
</gene>
<evidence type="ECO:0000313" key="3">
    <source>
        <dbReference type="EMBL" id="VAW54277.1"/>
    </source>
</evidence>
<proteinExistence type="predicted"/>
<dbReference type="Gene3D" id="1.25.40.10">
    <property type="entry name" value="Tetratricopeptide repeat domain"/>
    <property type="match status" value="1"/>
</dbReference>
<organism evidence="3">
    <name type="scientific">hydrothermal vent metagenome</name>
    <dbReference type="NCBI Taxonomy" id="652676"/>
    <lineage>
        <taxon>unclassified sequences</taxon>
        <taxon>metagenomes</taxon>
        <taxon>ecological metagenomes</taxon>
    </lineage>
</organism>
<dbReference type="PANTHER" id="PTHR44943:SF5">
    <property type="entry name" value="BLL7697 PROTEIN"/>
    <property type="match status" value="1"/>
</dbReference>
<dbReference type="InterPro" id="IPR051685">
    <property type="entry name" value="Ycf3/AcsC/BcsC/TPR_MFPF"/>
</dbReference>
<keyword evidence="2" id="KW-0802">TPR repeat</keyword>
<protein>
    <submittedName>
        <fullName evidence="3">Type IV pilus biogenesis protein PilF</fullName>
    </submittedName>
</protein>
<dbReference type="InterPro" id="IPR019734">
    <property type="entry name" value="TPR_rpt"/>
</dbReference>
<dbReference type="PANTHER" id="PTHR44943">
    <property type="entry name" value="CELLULOSE SYNTHASE OPERON PROTEIN C"/>
    <property type="match status" value="1"/>
</dbReference>
<dbReference type="Pfam" id="PF13431">
    <property type="entry name" value="TPR_17"/>
    <property type="match status" value="1"/>
</dbReference>
<dbReference type="EMBL" id="UOFE01000039">
    <property type="protein sequence ID" value="VAW54277.1"/>
    <property type="molecule type" value="Genomic_DNA"/>
</dbReference>
<sequence>MLNKIIKTIAITLVTLSLVSCATSTETTVERVESKPNLKDASKLNTELAIGYIQEKQYTPAKEKLEKAINQDDENVEAYKMFAYLYALLGLNEEAEEKYQEALDMESNDSDLANSYGAFLCAQGKYEEAQKQLYKAYSNPFYEAGYLAESNAGSCYIQQDELKKAEKLLRKSLRSQPKLAGSLISMAEIGVKTERYLMARAYIQRYHAVRAASAESLWLQIQAERALGAKKHYMKYARQLISDFPDSNEAGWVEAQVRNEQLR</sequence>
<reference evidence="3" key="1">
    <citation type="submission" date="2018-06" db="EMBL/GenBank/DDBJ databases">
        <authorList>
            <person name="Zhirakovskaya E."/>
        </authorList>
    </citation>
    <scope>NUCLEOTIDE SEQUENCE</scope>
</reference>
<dbReference type="AlphaFoldDB" id="A0A3B0WUE7"/>
<name>A0A3B0WUE7_9ZZZZ</name>
<keyword evidence="1" id="KW-0677">Repeat</keyword>
<dbReference type="NCBIfam" id="TIGR02521">
    <property type="entry name" value="type_IV_pilW"/>
    <property type="match status" value="1"/>
</dbReference>
<dbReference type="InterPro" id="IPR013360">
    <property type="entry name" value="Pilus_4_PilW"/>
</dbReference>
<evidence type="ECO:0000256" key="2">
    <source>
        <dbReference type="ARBA" id="ARBA00022803"/>
    </source>
</evidence>
<dbReference type="PROSITE" id="PS51257">
    <property type="entry name" value="PROKAR_LIPOPROTEIN"/>
    <property type="match status" value="1"/>
</dbReference>